<dbReference type="AlphaFoldDB" id="A0A1I5CHK4"/>
<reference evidence="2 3" key="1">
    <citation type="submission" date="2016-10" db="EMBL/GenBank/DDBJ databases">
        <authorList>
            <person name="de Groot N.N."/>
        </authorList>
    </citation>
    <scope>NUCLEOTIDE SEQUENCE [LARGE SCALE GENOMIC DNA]</scope>
    <source>
        <strain evidence="2 3">CGMCC 4.1877</strain>
    </source>
</reference>
<dbReference type="Proteomes" id="UP000199614">
    <property type="component" value="Unassembled WGS sequence"/>
</dbReference>
<feature type="region of interest" description="Disordered" evidence="1">
    <location>
        <begin position="1"/>
        <end position="68"/>
    </location>
</feature>
<evidence type="ECO:0000313" key="3">
    <source>
        <dbReference type="Proteomes" id="UP000199614"/>
    </source>
</evidence>
<evidence type="ECO:0000313" key="2">
    <source>
        <dbReference type="EMBL" id="SFN86111.1"/>
    </source>
</evidence>
<organism evidence="2 3">
    <name type="scientific">Pseudonocardia ammonioxydans</name>
    <dbReference type="NCBI Taxonomy" id="260086"/>
    <lineage>
        <taxon>Bacteria</taxon>
        <taxon>Bacillati</taxon>
        <taxon>Actinomycetota</taxon>
        <taxon>Actinomycetes</taxon>
        <taxon>Pseudonocardiales</taxon>
        <taxon>Pseudonocardiaceae</taxon>
        <taxon>Pseudonocardia</taxon>
    </lineage>
</organism>
<accession>A0A1I5CHK4</accession>
<feature type="region of interest" description="Disordered" evidence="1">
    <location>
        <begin position="99"/>
        <end position="121"/>
    </location>
</feature>
<dbReference type="RefSeq" id="WP_093347383.1">
    <property type="nucleotide sequence ID" value="NZ_FOUY01000023.1"/>
</dbReference>
<name>A0A1I5CHK4_PSUAM</name>
<dbReference type="EMBL" id="FOUY01000023">
    <property type="protein sequence ID" value="SFN86111.1"/>
    <property type="molecule type" value="Genomic_DNA"/>
</dbReference>
<evidence type="ECO:0000256" key="1">
    <source>
        <dbReference type="SAM" id="MobiDB-lite"/>
    </source>
</evidence>
<sequence>MAHPHDDATGPGPHGRRPASHPSTPSAAVLTPPTGLPAVEPTPTTAPAIPQQRTPAEPVTPLPPAAPGVRLCACGHPEDMHDHYRAGTDCGACGARACGSFRPADADRPRRNPLARLLRRH</sequence>
<keyword evidence="3" id="KW-1185">Reference proteome</keyword>
<proteinExistence type="predicted"/>
<protein>
    <submittedName>
        <fullName evidence="2">Uncharacterized protein</fullName>
    </submittedName>
</protein>
<feature type="compositionally biased region" description="Low complexity" evidence="1">
    <location>
        <begin position="37"/>
        <end position="56"/>
    </location>
</feature>
<dbReference type="STRING" id="260086.SAMN05216207_10236"/>
<gene>
    <name evidence="2" type="ORF">SAMN05216207_10236</name>
</gene>
<feature type="compositionally biased region" description="Basic residues" evidence="1">
    <location>
        <begin position="111"/>
        <end position="121"/>
    </location>
</feature>